<dbReference type="AlphaFoldDB" id="A0A818AWC3"/>
<evidence type="ECO:0000256" key="8">
    <source>
        <dbReference type="ARBA" id="ARBA00023136"/>
    </source>
</evidence>
<organism evidence="13 15">
    <name type="scientific">Rotaria socialis</name>
    <dbReference type="NCBI Taxonomy" id="392032"/>
    <lineage>
        <taxon>Eukaryota</taxon>
        <taxon>Metazoa</taxon>
        <taxon>Spiralia</taxon>
        <taxon>Gnathifera</taxon>
        <taxon>Rotifera</taxon>
        <taxon>Eurotatoria</taxon>
        <taxon>Bdelloidea</taxon>
        <taxon>Philodinida</taxon>
        <taxon>Philodinidae</taxon>
        <taxon>Rotaria</taxon>
    </lineage>
</organism>
<accession>A0A818AWC3</accession>
<dbReference type="GO" id="GO:0005886">
    <property type="term" value="C:plasma membrane"/>
    <property type="evidence" value="ECO:0007669"/>
    <property type="project" value="TreeGrafter"/>
</dbReference>
<keyword evidence="2 11" id="KW-0813">Transport</keyword>
<evidence type="ECO:0000313" key="13">
    <source>
        <dbReference type="EMBL" id="CAF3411180.1"/>
    </source>
</evidence>
<comment type="similarity">
    <text evidence="11">Belongs to the amiloride-sensitive sodium channel (TC 1.A.6) family.</text>
</comment>
<evidence type="ECO:0000313" key="15">
    <source>
        <dbReference type="Proteomes" id="UP000663869"/>
    </source>
</evidence>
<dbReference type="EMBL" id="CAJOBQ010000166">
    <property type="protein sequence ID" value="CAF4280287.1"/>
    <property type="molecule type" value="Genomic_DNA"/>
</dbReference>
<evidence type="ECO:0000256" key="9">
    <source>
        <dbReference type="ARBA" id="ARBA00023201"/>
    </source>
</evidence>
<keyword evidence="10 11" id="KW-0407">Ion channel</keyword>
<keyword evidence="5 12" id="KW-1133">Transmembrane helix</keyword>
<dbReference type="Proteomes" id="UP000663869">
    <property type="component" value="Unassembled WGS sequence"/>
</dbReference>
<evidence type="ECO:0000313" key="14">
    <source>
        <dbReference type="EMBL" id="CAF4280287.1"/>
    </source>
</evidence>
<evidence type="ECO:0000256" key="11">
    <source>
        <dbReference type="RuleBase" id="RU000679"/>
    </source>
</evidence>
<proteinExistence type="inferred from homology"/>
<evidence type="ECO:0000256" key="10">
    <source>
        <dbReference type="ARBA" id="ARBA00023303"/>
    </source>
</evidence>
<comment type="subcellular location">
    <subcellularLocation>
        <location evidence="1">Membrane</location>
        <topology evidence="1">Multi-pass membrane protein</topology>
    </subcellularLocation>
</comment>
<evidence type="ECO:0000256" key="3">
    <source>
        <dbReference type="ARBA" id="ARBA00022461"/>
    </source>
</evidence>
<comment type="caution">
    <text evidence="13">The sequence shown here is derived from an EMBL/GenBank/DDBJ whole genome shotgun (WGS) entry which is preliminary data.</text>
</comment>
<evidence type="ECO:0000256" key="2">
    <source>
        <dbReference type="ARBA" id="ARBA00022448"/>
    </source>
</evidence>
<dbReference type="PANTHER" id="PTHR11690:SF248">
    <property type="entry name" value="PICKPOCKET 17, ISOFORM A"/>
    <property type="match status" value="1"/>
</dbReference>
<keyword evidence="7 11" id="KW-0406">Ion transport</keyword>
<name>A0A818AWC3_9BILA</name>
<evidence type="ECO:0000256" key="7">
    <source>
        <dbReference type="ARBA" id="ARBA00023065"/>
    </source>
</evidence>
<dbReference type="Proteomes" id="UP000663862">
    <property type="component" value="Unassembled WGS sequence"/>
</dbReference>
<evidence type="ECO:0000256" key="5">
    <source>
        <dbReference type="ARBA" id="ARBA00022989"/>
    </source>
</evidence>
<dbReference type="GO" id="GO:0015280">
    <property type="term" value="F:ligand-gated sodium channel activity"/>
    <property type="evidence" value="ECO:0007669"/>
    <property type="project" value="TreeGrafter"/>
</dbReference>
<keyword evidence="9 11" id="KW-0739">Sodium transport</keyword>
<keyword evidence="4 11" id="KW-0812">Transmembrane</keyword>
<gene>
    <name evidence="13" type="ORF">FME351_LOCUS9994</name>
    <name evidence="14" type="ORF">TSG867_LOCUS4934</name>
</gene>
<evidence type="ECO:0000256" key="12">
    <source>
        <dbReference type="SAM" id="Phobius"/>
    </source>
</evidence>
<evidence type="ECO:0000256" key="6">
    <source>
        <dbReference type="ARBA" id="ARBA00023053"/>
    </source>
</evidence>
<evidence type="ECO:0000256" key="1">
    <source>
        <dbReference type="ARBA" id="ARBA00004141"/>
    </source>
</evidence>
<dbReference type="PANTHER" id="PTHR11690">
    <property type="entry name" value="AMILORIDE-SENSITIVE SODIUM CHANNEL-RELATED"/>
    <property type="match status" value="1"/>
</dbReference>
<dbReference type="EMBL" id="CAJNYU010001115">
    <property type="protein sequence ID" value="CAF3411180.1"/>
    <property type="molecule type" value="Genomic_DNA"/>
</dbReference>
<keyword evidence="3 11" id="KW-0894">Sodium channel</keyword>
<dbReference type="PRINTS" id="PR01078">
    <property type="entry name" value="AMINACHANNEL"/>
</dbReference>
<reference evidence="13" key="1">
    <citation type="submission" date="2021-02" db="EMBL/GenBank/DDBJ databases">
        <authorList>
            <person name="Nowell W R."/>
        </authorList>
    </citation>
    <scope>NUCLEOTIDE SEQUENCE</scope>
</reference>
<dbReference type="Pfam" id="PF00858">
    <property type="entry name" value="ASC"/>
    <property type="match status" value="1"/>
</dbReference>
<feature type="transmembrane region" description="Helical" evidence="12">
    <location>
        <begin position="57"/>
        <end position="76"/>
    </location>
</feature>
<protein>
    <submittedName>
        <fullName evidence="13">Uncharacterized protein</fullName>
    </submittedName>
</protein>
<keyword evidence="8 12" id="KW-0472">Membrane</keyword>
<keyword evidence="6" id="KW-0915">Sodium</keyword>
<dbReference type="Gene3D" id="1.10.287.770">
    <property type="entry name" value="YojJ-like"/>
    <property type="match status" value="1"/>
</dbReference>
<dbReference type="Gene3D" id="2.60.470.10">
    <property type="entry name" value="Acid-sensing ion channels like domains"/>
    <property type="match status" value="1"/>
</dbReference>
<sequence>MSDMTTKHVTVATRTDTEVSQSVPKRRRAGSVINEFCLTTSIQGFPGIARSESIHNWLFWTVALICFTGIMVYFITQTIRAYFNYPTQTSVTIVVEWPQLFPAVSICNYGMIRYDRFIGPFVNYTNTLNITNTTDTANFTETQSYYINDFLIDQLNQGAPFDNYFFPLDGMMISCAYNGQTCTVANFTSFISSAYGMCYTFNAKLKNVVDGGIRYGSENGENGLLKLVLYAHQQQYVPYTKIGTGIVALVHDNSKVPNVDLEAVFLSPGRHHKLGFQKKKNVFLAPPYTTCTEQISPGLQVVYDGYNGTDYAYSLFYCTNACVQEYIYTQCGCGDAELWNIRAVVIQGTEQRINISLCNTSNPCPRKYKTFIISSDSILNGYCPQCTTECTDTEFIMKLSSLSAPPAVLLPRIKQFVESSNITLPNDWSTSWVSEIQSNYVSLEVAYETVRTELYSQQASLGPVDVLSNVGGQTGLWIGISFLSVMEIAEMIYRLIRCLCFNRRPVVNNEIKAQEAFQ</sequence>
<evidence type="ECO:0000256" key="4">
    <source>
        <dbReference type="ARBA" id="ARBA00022692"/>
    </source>
</evidence>
<dbReference type="InterPro" id="IPR001873">
    <property type="entry name" value="ENaC"/>
</dbReference>